<dbReference type="SMART" id="SM00822">
    <property type="entry name" value="PKS_KR"/>
    <property type="match status" value="1"/>
</dbReference>
<dbReference type="PANTHER" id="PTHR43618">
    <property type="entry name" value="7-ALPHA-HYDROXYSTEROID DEHYDROGENASE"/>
    <property type="match status" value="1"/>
</dbReference>
<evidence type="ECO:0000256" key="1">
    <source>
        <dbReference type="ARBA" id="ARBA00006484"/>
    </source>
</evidence>
<dbReference type="InterPro" id="IPR036291">
    <property type="entry name" value="NAD(P)-bd_dom_sf"/>
</dbReference>
<evidence type="ECO:0000313" key="6">
    <source>
        <dbReference type="Proteomes" id="UP000325291"/>
    </source>
</evidence>
<dbReference type="EMBL" id="VINQ01000006">
    <property type="protein sequence ID" value="KAA0916024.1"/>
    <property type="molecule type" value="Genomic_DNA"/>
</dbReference>
<comment type="caution">
    <text evidence="5">The sequence shown here is derived from an EMBL/GenBank/DDBJ whole genome shotgun (WGS) entry which is preliminary data.</text>
</comment>
<evidence type="ECO:0000259" key="4">
    <source>
        <dbReference type="SMART" id="SM00822"/>
    </source>
</evidence>
<dbReference type="Gene3D" id="3.40.50.720">
    <property type="entry name" value="NAD(P)-binding Rossmann-like Domain"/>
    <property type="match status" value="1"/>
</dbReference>
<gene>
    <name evidence="5" type="ORF">FLO80_09820</name>
</gene>
<evidence type="ECO:0000256" key="3">
    <source>
        <dbReference type="ARBA" id="ARBA00023002"/>
    </source>
</evidence>
<dbReference type="InterPro" id="IPR002347">
    <property type="entry name" value="SDR_fam"/>
</dbReference>
<evidence type="ECO:0000256" key="2">
    <source>
        <dbReference type="ARBA" id="ARBA00022857"/>
    </source>
</evidence>
<dbReference type="InterPro" id="IPR052178">
    <property type="entry name" value="Sec_Metab_Biosynth_SDR"/>
</dbReference>
<comment type="similarity">
    <text evidence="1">Belongs to the short-chain dehydrogenases/reductases (SDR) family.</text>
</comment>
<dbReference type="InterPro" id="IPR057326">
    <property type="entry name" value="KR_dom"/>
</dbReference>
<dbReference type="FunFam" id="3.40.50.720:FF:000084">
    <property type="entry name" value="Short-chain dehydrogenase reductase"/>
    <property type="match status" value="1"/>
</dbReference>
<sequence>MSVAKPNDLFGLEGRTALVTGAAGHLGAAIARALSGAGATLYLAGRRVEPLETLAAELGASAHVLPLDVTDSTAIAEALSVIEADRGRLDVLVNNAHSGRTGTLETARADDYANAFAVSVQSSAELVRLGLPLMRKAVSLAGQASVVNISSMYGMVSPDPAIYGDSGHNSPPYYGAAKAGILQYTRYAAVHLAPERIRVNAISPGPFPKQKVAQSMPELWDVLNAKPPMKRVGQPHEIGGAALFLASDASSYVTGINLPVDGGWTAW</sequence>
<reference evidence="5 6" key="1">
    <citation type="submission" date="2019-07" db="EMBL/GenBank/DDBJ databases">
        <title>Aquicoccus porphyridii gen. nov., sp. nov., isolated from a small marine red alga, Porphyridium marinum.</title>
        <authorList>
            <person name="Liu L."/>
        </authorList>
    </citation>
    <scope>NUCLEOTIDE SEQUENCE [LARGE SCALE GENOMIC DNA]</scope>
    <source>
        <strain evidence="5 6">L1 8-17</strain>
    </source>
</reference>
<accession>A0A5A9ZFT2</accession>
<dbReference type="PRINTS" id="PR00081">
    <property type="entry name" value="GDHRDH"/>
</dbReference>
<organism evidence="5 6">
    <name type="scientific">Aquicoccus porphyridii</name>
    <dbReference type="NCBI Taxonomy" id="1852029"/>
    <lineage>
        <taxon>Bacteria</taxon>
        <taxon>Pseudomonadati</taxon>
        <taxon>Pseudomonadota</taxon>
        <taxon>Alphaproteobacteria</taxon>
        <taxon>Rhodobacterales</taxon>
        <taxon>Paracoccaceae</taxon>
        <taxon>Aquicoccus</taxon>
    </lineage>
</organism>
<dbReference type="Proteomes" id="UP000325291">
    <property type="component" value="Unassembled WGS sequence"/>
</dbReference>
<dbReference type="PRINTS" id="PR00080">
    <property type="entry name" value="SDRFAMILY"/>
</dbReference>
<dbReference type="RefSeq" id="WP_111367870.1">
    <property type="nucleotide sequence ID" value="NZ_VINQ01000006.1"/>
</dbReference>
<dbReference type="GO" id="GO:0016491">
    <property type="term" value="F:oxidoreductase activity"/>
    <property type="evidence" value="ECO:0007669"/>
    <property type="project" value="UniProtKB-KW"/>
</dbReference>
<dbReference type="SUPFAM" id="SSF51735">
    <property type="entry name" value="NAD(P)-binding Rossmann-fold domains"/>
    <property type="match status" value="1"/>
</dbReference>
<name>A0A5A9ZFT2_9RHOB</name>
<feature type="domain" description="Ketoreductase" evidence="4">
    <location>
        <begin position="15"/>
        <end position="155"/>
    </location>
</feature>
<evidence type="ECO:0000313" key="5">
    <source>
        <dbReference type="EMBL" id="KAA0916024.1"/>
    </source>
</evidence>
<keyword evidence="3" id="KW-0560">Oxidoreductase</keyword>
<dbReference type="AlphaFoldDB" id="A0A5A9ZFT2"/>
<keyword evidence="2" id="KW-0521">NADP</keyword>
<protein>
    <submittedName>
        <fullName evidence="5">SDR family oxidoreductase</fullName>
    </submittedName>
</protein>
<proteinExistence type="inferred from homology"/>
<dbReference type="PANTHER" id="PTHR43618:SF8">
    <property type="entry name" value="7ALPHA-HYDROXYSTEROID DEHYDROGENASE"/>
    <property type="match status" value="1"/>
</dbReference>
<keyword evidence="6" id="KW-1185">Reference proteome</keyword>
<dbReference type="Pfam" id="PF13561">
    <property type="entry name" value="adh_short_C2"/>
    <property type="match status" value="1"/>
</dbReference>